<sequence length="322" mass="35743">MEAEIADDLATQASTLPHQRRLKLRSLRMRTFIPYFFLTPAILLFILFFAVPVGYAVWQSLFQIHRDALGLSAPTQVFAGLANYQRAITDPDLYQGFGRVLLYGLIEVPTMLVLAVFFALLLDSAATHARARAFFRITFFLPYAIPGVIAVYIWGYLYTPQLSPITQVLTLLHLGGPDFLGPSSVLWSIGNIAIWGGTGYQVLVIFSTLQAISPNLYEAARIDGCSEWQIAWFIKLRMILPAVALISMFSVIGALQLFAEPMLLGSLSSSITSSFTPNMYLYKTALDGGNYSYAAALSIVWALLTSFFSFSVLRFSRKRTGV</sequence>
<evidence type="ECO:0000256" key="4">
    <source>
        <dbReference type="ARBA" id="ARBA00022692"/>
    </source>
</evidence>
<feature type="transmembrane region" description="Helical" evidence="7">
    <location>
        <begin position="100"/>
        <end position="122"/>
    </location>
</feature>
<keyword evidence="10" id="KW-1185">Reference proteome</keyword>
<feature type="transmembrane region" description="Helical" evidence="7">
    <location>
        <begin position="134"/>
        <end position="154"/>
    </location>
</feature>
<feature type="transmembrane region" description="Helical" evidence="7">
    <location>
        <begin position="238"/>
        <end position="259"/>
    </location>
</feature>
<evidence type="ECO:0000313" key="10">
    <source>
        <dbReference type="Proteomes" id="UP000612362"/>
    </source>
</evidence>
<keyword evidence="5 7" id="KW-1133">Transmembrane helix</keyword>
<dbReference type="PROSITE" id="PS50928">
    <property type="entry name" value="ABC_TM1"/>
    <property type="match status" value="1"/>
</dbReference>
<evidence type="ECO:0000256" key="6">
    <source>
        <dbReference type="ARBA" id="ARBA00023136"/>
    </source>
</evidence>
<dbReference type="PANTHER" id="PTHR30193:SF41">
    <property type="entry name" value="DIACETYLCHITOBIOSE UPTAKE SYSTEM PERMEASE PROTEIN NGCF"/>
    <property type="match status" value="1"/>
</dbReference>
<feature type="transmembrane region" description="Helical" evidence="7">
    <location>
        <begin position="192"/>
        <end position="217"/>
    </location>
</feature>
<dbReference type="CDD" id="cd06261">
    <property type="entry name" value="TM_PBP2"/>
    <property type="match status" value="1"/>
</dbReference>
<keyword evidence="4 7" id="KW-0812">Transmembrane</keyword>
<dbReference type="Proteomes" id="UP000612362">
    <property type="component" value="Unassembled WGS sequence"/>
</dbReference>
<evidence type="ECO:0000256" key="1">
    <source>
        <dbReference type="ARBA" id="ARBA00004651"/>
    </source>
</evidence>
<evidence type="ECO:0000256" key="3">
    <source>
        <dbReference type="ARBA" id="ARBA00022475"/>
    </source>
</evidence>
<comment type="caution">
    <text evidence="9">The sequence shown here is derived from an EMBL/GenBank/DDBJ whole genome shotgun (WGS) entry which is preliminary data.</text>
</comment>
<comment type="subcellular location">
    <subcellularLocation>
        <location evidence="1 7">Cell membrane</location>
        <topology evidence="1 7">Multi-pass membrane protein</topology>
    </subcellularLocation>
</comment>
<feature type="transmembrane region" description="Helical" evidence="7">
    <location>
        <begin position="32"/>
        <end position="58"/>
    </location>
</feature>
<accession>A0A8J3MUX1</accession>
<feature type="domain" description="ABC transmembrane type-1" evidence="8">
    <location>
        <begin position="97"/>
        <end position="312"/>
    </location>
</feature>
<dbReference type="InterPro" id="IPR035906">
    <property type="entry name" value="MetI-like_sf"/>
</dbReference>
<organism evidence="9 10">
    <name type="scientific">Ktedonospora formicarum</name>
    <dbReference type="NCBI Taxonomy" id="2778364"/>
    <lineage>
        <taxon>Bacteria</taxon>
        <taxon>Bacillati</taxon>
        <taxon>Chloroflexota</taxon>
        <taxon>Ktedonobacteria</taxon>
        <taxon>Ktedonobacterales</taxon>
        <taxon>Ktedonobacteraceae</taxon>
        <taxon>Ktedonospora</taxon>
    </lineage>
</organism>
<protein>
    <submittedName>
        <fullName evidence="9">Sugar ABC transporter permease</fullName>
    </submittedName>
</protein>
<dbReference type="Gene3D" id="1.10.3720.10">
    <property type="entry name" value="MetI-like"/>
    <property type="match status" value="1"/>
</dbReference>
<proteinExistence type="inferred from homology"/>
<name>A0A8J3MUX1_9CHLR</name>
<keyword evidence="2 7" id="KW-0813">Transport</keyword>
<dbReference type="EMBL" id="BNJF01000002">
    <property type="protein sequence ID" value="GHO45860.1"/>
    <property type="molecule type" value="Genomic_DNA"/>
</dbReference>
<reference evidence="9" key="1">
    <citation type="submission" date="2020-10" db="EMBL/GenBank/DDBJ databases">
        <title>Taxonomic study of unclassified bacteria belonging to the class Ktedonobacteria.</title>
        <authorList>
            <person name="Yabe S."/>
            <person name="Wang C.M."/>
            <person name="Zheng Y."/>
            <person name="Sakai Y."/>
            <person name="Cavaletti L."/>
            <person name="Monciardini P."/>
            <person name="Donadio S."/>
        </authorList>
    </citation>
    <scope>NUCLEOTIDE SEQUENCE</scope>
    <source>
        <strain evidence="9">SOSP1-1</strain>
    </source>
</reference>
<dbReference type="AlphaFoldDB" id="A0A8J3MUX1"/>
<keyword evidence="6 7" id="KW-0472">Membrane</keyword>
<comment type="similarity">
    <text evidence="7">Belongs to the binding-protein-dependent transport system permease family.</text>
</comment>
<gene>
    <name evidence="9" type="ORF">KSX_40230</name>
</gene>
<dbReference type="InterPro" id="IPR051393">
    <property type="entry name" value="ABC_transporter_permease"/>
</dbReference>
<dbReference type="GO" id="GO:0005886">
    <property type="term" value="C:plasma membrane"/>
    <property type="evidence" value="ECO:0007669"/>
    <property type="project" value="UniProtKB-SubCell"/>
</dbReference>
<dbReference type="PANTHER" id="PTHR30193">
    <property type="entry name" value="ABC TRANSPORTER PERMEASE PROTEIN"/>
    <property type="match status" value="1"/>
</dbReference>
<dbReference type="Pfam" id="PF00528">
    <property type="entry name" value="BPD_transp_1"/>
    <property type="match status" value="1"/>
</dbReference>
<dbReference type="SUPFAM" id="SSF161098">
    <property type="entry name" value="MetI-like"/>
    <property type="match status" value="1"/>
</dbReference>
<evidence type="ECO:0000259" key="8">
    <source>
        <dbReference type="PROSITE" id="PS50928"/>
    </source>
</evidence>
<feature type="transmembrane region" description="Helical" evidence="7">
    <location>
        <begin position="291"/>
        <end position="313"/>
    </location>
</feature>
<keyword evidence="3" id="KW-1003">Cell membrane</keyword>
<evidence type="ECO:0000256" key="2">
    <source>
        <dbReference type="ARBA" id="ARBA00022448"/>
    </source>
</evidence>
<evidence type="ECO:0000256" key="7">
    <source>
        <dbReference type="RuleBase" id="RU363032"/>
    </source>
</evidence>
<dbReference type="RefSeq" id="WP_220195284.1">
    <property type="nucleotide sequence ID" value="NZ_BNJF01000002.1"/>
</dbReference>
<dbReference type="GO" id="GO:0055085">
    <property type="term" value="P:transmembrane transport"/>
    <property type="evidence" value="ECO:0007669"/>
    <property type="project" value="InterPro"/>
</dbReference>
<evidence type="ECO:0000313" key="9">
    <source>
        <dbReference type="EMBL" id="GHO45860.1"/>
    </source>
</evidence>
<dbReference type="InterPro" id="IPR000515">
    <property type="entry name" value="MetI-like"/>
</dbReference>
<evidence type="ECO:0000256" key="5">
    <source>
        <dbReference type="ARBA" id="ARBA00022989"/>
    </source>
</evidence>